<dbReference type="PANTHER" id="PTHR30582:SF24">
    <property type="entry name" value="L,D-TRANSPEPTIDASE ERFK_SRFK-RELATED"/>
    <property type="match status" value="1"/>
</dbReference>
<dbReference type="EMBL" id="CP036259">
    <property type="protein sequence ID" value="QDR81000.1"/>
    <property type="molecule type" value="Genomic_DNA"/>
</dbReference>
<keyword evidence="8 9" id="KW-0961">Cell wall biogenesis/degradation</keyword>
<comment type="similarity">
    <text evidence="2">Belongs to the YkuD family.</text>
</comment>
<name>A0A517DUG4_9FIRM</name>
<evidence type="ECO:0000256" key="6">
    <source>
        <dbReference type="ARBA" id="ARBA00022960"/>
    </source>
</evidence>
<keyword evidence="10" id="KW-0812">Transmembrane</keyword>
<evidence type="ECO:0000256" key="4">
    <source>
        <dbReference type="ARBA" id="ARBA00022679"/>
    </source>
</evidence>
<accession>A0A517DUG4</accession>
<dbReference type="PANTHER" id="PTHR30582">
    <property type="entry name" value="L,D-TRANSPEPTIDASE"/>
    <property type="match status" value="1"/>
</dbReference>
<proteinExistence type="inferred from homology"/>
<evidence type="ECO:0000256" key="7">
    <source>
        <dbReference type="ARBA" id="ARBA00022984"/>
    </source>
</evidence>
<evidence type="ECO:0000313" key="12">
    <source>
        <dbReference type="EMBL" id="QDR81000.1"/>
    </source>
</evidence>
<dbReference type="Gene3D" id="2.40.440.10">
    <property type="entry name" value="L,D-transpeptidase catalytic domain-like"/>
    <property type="match status" value="1"/>
</dbReference>
<dbReference type="AlphaFoldDB" id="A0A517DUG4"/>
<dbReference type="InterPro" id="IPR005490">
    <property type="entry name" value="LD_TPept_cat_dom"/>
</dbReference>
<evidence type="ECO:0000256" key="2">
    <source>
        <dbReference type="ARBA" id="ARBA00005992"/>
    </source>
</evidence>
<sequence length="435" mass="48780">MLQQMLISFFVAPSELIKILSYVLRDKKNQYLKRLFISLVFLMFYLCLVPAGQAKAGLVSPSITVNLPSRTIELFAGNNLVKEYPVAIGKPATPTPLGNYSIVYKEINPDWYPPDQKGKMVPSGPENPLGYRWIGIWNNYGIHGTNAPWTIGAVISNGCIRMYEEDVEELFDKVGYGTPVRITYDRIKIRTNSKEQILLAVYPDVYGYGNVVSVQDIRNQLAMYPWNSLLTDDFLRKVVTQADGRQVVIASQFKVMINGSLINEQGLSVQDVQYIPVQPLAGVLNQKINWDEKTKTVQCGSNRIPGNRSGNTVYAAVENIAVLFGGEITWQADQNTLDYRTTVIFVNDNQVNIAIKKVQGMLALSVLDLAAAMGRRVVWNQEECVLLLTDAGQNIIVPVAMIGQGPYILITNINQYFNAYVYWNEQANTIELTYP</sequence>
<evidence type="ECO:0000256" key="3">
    <source>
        <dbReference type="ARBA" id="ARBA00022676"/>
    </source>
</evidence>
<evidence type="ECO:0000256" key="9">
    <source>
        <dbReference type="PROSITE-ProRule" id="PRU01373"/>
    </source>
</evidence>
<dbReference type="InterPro" id="IPR038063">
    <property type="entry name" value="Transpep_catalytic_dom"/>
</dbReference>
<dbReference type="GO" id="GO:0071555">
    <property type="term" value="P:cell wall organization"/>
    <property type="evidence" value="ECO:0007669"/>
    <property type="project" value="UniProtKB-UniRule"/>
</dbReference>
<comment type="pathway">
    <text evidence="1 9">Cell wall biogenesis; peptidoglycan biosynthesis.</text>
</comment>
<keyword evidence="5" id="KW-0378">Hydrolase</keyword>
<keyword evidence="10" id="KW-1133">Transmembrane helix</keyword>
<evidence type="ECO:0000256" key="8">
    <source>
        <dbReference type="ARBA" id="ARBA00023316"/>
    </source>
</evidence>
<keyword evidence="3" id="KW-0328">Glycosyltransferase</keyword>
<dbReference type="UniPathway" id="UPA00219"/>
<organism evidence="12 13">
    <name type="scientific">Sporomusa termitida</name>
    <dbReference type="NCBI Taxonomy" id="2377"/>
    <lineage>
        <taxon>Bacteria</taxon>
        <taxon>Bacillati</taxon>
        <taxon>Bacillota</taxon>
        <taxon>Negativicutes</taxon>
        <taxon>Selenomonadales</taxon>
        <taxon>Sporomusaceae</taxon>
        <taxon>Sporomusa</taxon>
    </lineage>
</organism>
<dbReference type="SUPFAM" id="SSF141523">
    <property type="entry name" value="L,D-transpeptidase catalytic domain-like"/>
    <property type="match status" value="1"/>
</dbReference>
<protein>
    <submittedName>
        <fullName evidence="12">L,D-transpeptidase catalytic domain</fullName>
    </submittedName>
</protein>
<dbReference type="OrthoDB" id="9787225at2"/>
<feature type="active site" description="Proton donor/acceptor" evidence="9">
    <location>
        <position position="143"/>
    </location>
</feature>
<keyword evidence="6 9" id="KW-0133">Cell shape</keyword>
<dbReference type="GO" id="GO:0005576">
    <property type="term" value="C:extracellular region"/>
    <property type="evidence" value="ECO:0007669"/>
    <property type="project" value="TreeGrafter"/>
</dbReference>
<keyword evidence="13" id="KW-1185">Reference proteome</keyword>
<dbReference type="GO" id="GO:0016757">
    <property type="term" value="F:glycosyltransferase activity"/>
    <property type="evidence" value="ECO:0007669"/>
    <property type="project" value="UniProtKB-KW"/>
</dbReference>
<feature type="active site" description="Nucleophile" evidence="9">
    <location>
        <position position="159"/>
    </location>
</feature>
<keyword evidence="10" id="KW-0472">Membrane</keyword>
<evidence type="ECO:0000256" key="1">
    <source>
        <dbReference type="ARBA" id="ARBA00004752"/>
    </source>
</evidence>
<feature type="transmembrane region" description="Helical" evidence="10">
    <location>
        <begin position="35"/>
        <end position="52"/>
    </location>
</feature>
<dbReference type="GO" id="GO:0071972">
    <property type="term" value="F:peptidoglycan L,D-transpeptidase activity"/>
    <property type="evidence" value="ECO:0007669"/>
    <property type="project" value="TreeGrafter"/>
</dbReference>
<dbReference type="InterPro" id="IPR050979">
    <property type="entry name" value="LD-transpeptidase"/>
</dbReference>
<gene>
    <name evidence="12" type="ORF">SPTER_23540</name>
</gene>
<feature type="domain" description="L,D-TPase catalytic" evidence="11">
    <location>
        <begin position="61"/>
        <end position="183"/>
    </location>
</feature>
<evidence type="ECO:0000313" key="13">
    <source>
        <dbReference type="Proteomes" id="UP000320776"/>
    </source>
</evidence>
<dbReference type="Proteomes" id="UP000320776">
    <property type="component" value="Chromosome"/>
</dbReference>
<dbReference type="PROSITE" id="PS52029">
    <property type="entry name" value="LD_TPASE"/>
    <property type="match status" value="1"/>
</dbReference>
<reference evidence="12 13" key="1">
    <citation type="submission" date="2019-02" db="EMBL/GenBank/DDBJ databases">
        <title>Closed genome of Sporomusa termitida DSM 4440.</title>
        <authorList>
            <person name="Poehlein A."/>
            <person name="Daniel R."/>
        </authorList>
    </citation>
    <scope>NUCLEOTIDE SEQUENCE [LARGE SCALE GENOMIC DNA]</scope>
    <source>
        <strain evidence="12 13">DSM 4440</strain>
    </source>
</reference>
<dbReference type="Pfam" id="PF03734">
    <property type="entry name" value="YkuD"/>
    <property type="match status" value="1"/>
</dbReference>
<dbReference type="GO" id="GO:0018104">
    <property type="term" value="P:peptidoglycan-protein cross-linking"/>
    <property type="evidence" value="ECO:0007669"/>
    <property type="project" value="TreeGrafter"/>
</dbReference>
<dbReference type="KEGG" id="sted:SPTER_23540"/>
<evidence type="ECO:0000256" key="5">
    <source>
        <dbReference type="ARBA" id="ARBA00022801"/>
    </source>
</evidence>
<dbReference type="CDD" id="cd16913">
    <property type="entry name" value="YkuD_like"/>
    <property type="match status" value="1"/>
</dbReference>
<evidence type="ECO:0000259" key="11">
    <source>
        <dbReference type="PROSITE" id="PS52029"/>
    </source>
</evidence>
<keyword evidence="4" id="KW-0808">Transferase</keyword>
<keyword evidence="7 9" id="KW-0573">Peptidoglycan synthesis</keyword>
<dbReference type="GO" id="GO:0008360">
    <property type="term" value="P:regulation of cell shape"/>
    <property type="evidence" value="ECO:0007669"/>
    <property type="project" value="UniProtKB-UniRule"/>
</dbReference>
<evidence type="ECO:0000256" key="10">
    <source>
        <dbReference type="SAM" id="Phobius"/>
    </source>
</evidence>